<dbReference type="AlphaFoldDB" id="A0A813PH00"/>
<evidence type="ECO:0000313" key="3">
    <source>
        <dbReference type="Proteomes" id="UP000663879"/>
    </source>
</evidence>
<protein>
    <submittedName>
        <fullName evidence="2">Uncharacterized protein</fullName>
    </submittedName>
</protein>
<evidence type="ECO:0000313" key="2">
    <source>
        <dbReference type="EMBL" id="CAF0750493.1"/>
    </source>
</evidence>
<keyword evidence="1" id="KW-0732">Signal</keyword>
<dbReference type="InterPro" id="IPR032675">
    <property type="entry name" value="LRR_dom_sf"/>
</dbReference>
<gene>
    <name evidence="2" type="ORF">OXX778_LOCUS3887</name>
</gene>
<name>A0A813PH00_9BILA</name>
<dbReference type="EMBL" id="CAJNOC010000362">
    <property type="protein sequence ID" value="CAF0750493.1"/>
    <property type="molecule type" value="Genomic_DNA"/>
</dbReference>
<dbReference type="GO" id="GO:0005615">
    <property type="term" value="C:extracellular space"/>
    <property type="evidence" value="ECO:0007669"/>
    <property type="project" value="TreeGrafter"/>
</dbReference>
<dbReference type="InterPro" id="IPR050328">
    <property type="entry name" value="Dev_Immune_Receptor"/>
</dbReference>
<evidence type="ECO:0000256" key="1">
    <source>
        <dbReference type="ARBA" id="ARBA00022729"/>
    </source>
</evidence>
<dbReference type="SUPFAM" id="SSF52058">
    <property type="entry name" value="L domain-like"/>
    <property type="match status" value="1"/>
</dbReference>
<proteinExistence type="predicted"/>
<dbReference type="InterPro" id="IPR001611">
    <property type="entry name" value="Leu-rich_rpt"/>
</dbReference>
<dbReference type="Proteomes" id="UP000663879">
    <property type="component" value="Unassembled WGS sequence"/>
</dbReference>
<dbReference type="GO" id="GO:0031012">
    <property type="term" value="C:extracellular matrix"/>
    <property type="evidence" value="ECO:0007669"/>
    <property type="project" value="TreeGrafter"/>
</dbReference>
<comment type="caution">
    <text evidence="2">The sequence shown here is derived from an EMBL/GenBank/DDBJ whole genome shotgun (WGS) entry which is preliminary data.</text>
</comment>
<dbReference type="OrthoDB" id="1055097at2759"/>
<reference evidence="2" key="1">
    <citation type="submission" date="2021-02" db="EMBL/GenBank/DDBJ databases">
        <authorList>
            <person name="Nowell W R."/>
        </authorList>
    </citation>
    <scope>NUCLEOTIDE SEQUENCE</scope>
    <source>
        <strain evidence="2">Ploen Becks lab</strain>
    </source>
</reference>
<keyword evidence="3" id="KW-1185">Reference proteome</keyword>
<sequence>MFNFNWKLIEYYDDLKNQIDDQYEKKLLKLKLSESDEEDLEIIRDDLIEKTDECLVLSLDKLKFINQNENSNIFDYLDRFCFFIRDDKSENLFGFLVITNRYIDHNARLILQSKYTDFKENLEEIDEKDFTLGEFLNIWINQHKINDQDCIIELPKSHESFIDFLNLNFAKNHYLNEDDFDFLEGFMLSKNIKQTILYFNQIEIESNAFKGFNQLEKLLVKFKKSFILNYNCFNGLNNLKELAIFDLTNTSVIEILKPNILKTLPKLEFLFIQGGMLKVLNCEISQNNPYLKYLKLNFCVMEKIEPDCFDYLPSLKFLNLSSNSINYFPEDLTTKLKNLVFLDLSNAFEKVSIDTTWFNQLESLEFLDISYDFFNPSTFLNMDSLNIPRLKYLGITSLNEVPKFDLNLQILKIQGIKELPEDSLDKLTCLKCLILEPIFGSIFGEIRRNRFQYMRNLTFFQVKIEYDELAKPIDEIYDDDMKEIYAKFLSKPNVKCTINNERNFIQVSCYDTLELFLNEEIKFENITTEEFLKFANENIEWIEN</sequence>
<dbReference type="PANTHER" id="PTHR24373:SF384">
    <property type="entry name" value="LEUCINE RICH REPEAT CONTAINING 38"/>
    <property type="match status" value="1"/>
</dbReference>
<dbReference type="Pfam" id="PF13855">
    <property type="entry name" value="LRR_8"/>
    <property type="match status" value="1"/>
</dbReference>
<dbReference type="PANTHER" id="PTHR24373">
    <property type="entry name" value="SLIT RELATED LEUCINE-RICH REPEAT NEURONAL PROTEIN"/>
    <property type="match status" value="1"/>
</dbReference>
<organism evidence="2 3">
    <name type="scientific">Brachionus calyciflorus</name>
    <dbReference type="NCBI Taxonomy" id="104777"/>
    <lineage>
        <taxon>Eukaryota</taxon>
        <taxon>Metazoa</taxon>
        <taxon>Spiralia</taxon>
        <taxon>Gnathifera</taxon>
        <taxon>Rotifera</taxon>
        <taxon>Eurotatoria</taxon>
        <taxon>Monogononta</taxon>
        <taxon>Pseudotrocha</taxon>
        <taxon>Ploima</taxon>
        <taxon>Brachionidae</taxon>
        <taxon>Brachionus</taxon>
    </lineage>
</organism>
<accession>A0A813PH00</accession>
<dbReference type="Gene3D" id="3.80.10.10">
    <property type="entry name" value="Ribonuclease Inhibitor"/>
    <property type="match status" value="1"/>
</dbReference>